<keyword evidence="6" id="KW-0175">Coiled coil</keyword>
<evidence type="ECO:0000313" key="10">
    <source>
        <dbReference type="Proteomes" id="UP000249065"/>
    </source>
</evidence>
<dbReference type="AlphaFoldDB" id="A0A327M3B7"/>
<evidence type="ECO:0000256" key="5">
    <source>
        <dbReference type="ARBA" id="ARBA00022777"/>
    </source>
</evidence>
<dbReference type="Pfam" id="PF07568">
    <property type="entry name" value="HisKA_2"/>
    <property type="match status" value="1"/>
</dbReference>
<dbReference type="PANTHER" id="PTHR43304:SF1">
    <property type="entry name" value="PAC DOMAIN-CONTAINING PROTEIN"/>
    <property type="match status" value="1"/>
</dbReference>
<dbReference type="SUPFAM" id="SSF55785">
    <property type="entry name" value="PYP-like sensor domain (PAS domain)"/>
    <property type="match status" value="1"/>
</dbReference>
<proteinExistence type="predicted"/>
<evidence type="ECO:0000259" key="8">
    <source>
        <dbReference type="PROSITE" id="PS50113"/>
    </source>
</evidence>
<dbReference type="InterPro" id="IPR003594">
    <property type="entry name" value="HATPase_dom"/>
</dbReference>
<keyword evidence="5" id="KW-0418">Kinase</keyword>
<dbReference type="RefSeq" id="WP_111471884.1">
    <property type="nucleotide sequence ID" value="NZ_QLIX01000022.1"/>
</dbReference>
<keyword evidence="4" id="KW-0808">Transferase</keyword>
<dbReference type="SMART" id="SM00387">
    <property type="entry name" value="HATPase_c"/>
    <property type="match status" value="1"/>
</dbReference>
<dbReference type="Pfam" id="PF08447">
    <property type="entry name" value="PAS_3"/>
    <property type="match status" value="1"/>
</dbReference>
<evidence type="ECO:0000313" key="9">
    <source>
        <dbReference type="EMBL" id="RAI57027.1"/>
    </source>
</evidence>
<dbReference type="PANTHER" id="PTHR43304">
    <property type="entry name" value="PHYTOCHROME-LIKE PROTEIN CPH1"/>
    <property type="match status" value="1"/>
</dbReference>
<feature type="domain" description="PAS" evidence="7">
    <location>
        <begin position="16"/>
        <end position="86"/>
    </location>
</feature>
<protein>
    <recommendedName>
        <fullName evidence="2">histidine kinase</fullName>
        <ecNumber evidence="2">2.7.13.3</ecNumber>
    </recommendedName>
</protein>
<dbReference type="PROSITE" id="PS50112">
    <property type="entry name" value="PAS"/>
    <property type="match status" value="1"/>
</dbReference>
<keyword evidence="3" id="KW-0597">Phosphoprotein</keyword>
<dbReference type="InterPro" id="IPR000700">
    <property type="entry name" value="PAS-assoc_C"/>
</dbReference>
<dbReference type="Pfam" id="PF13581">
    <property type="entry name" value="HATPase_c_2"/>
    <property type="match status" value="1"/>
</dbReference>
<comment type="caution">
    <text evidence="9">The sequence shown here is derived from an EMBL/GenBank/DDBJ whole genome shotgun (WGS) entry which is preliminary data.</text>
</comment>
<evidence type="ECO:0000256" key="2">
    <source>
        <dbReference type="ARBA" id="ARBA00012438"/>
    </source>
</evidence>
<feature type="domain" description="PAC" evidence="8">
    <location>
        <begin position="89"/>
        <end position="140"/>
    </location>
</feature>
<dbReference type="SUPFAM" id="SSF55874">
    <property type="entry name" value="ATPase domain of HSP90 chaperone/DNA topoisomerase II/histidine kinase"/>
    <property type="match status" value="1"/>
</dbReference>
<dbReference type="EC" id="2.7.13.3" evidence="2"/>
<gene>
    <name evidence="9" type="ORF">DOO78_21240</name>
</gene>
<dbReference type="GO" id="GO:0004673">
    <property type="term" value="F:protein histidine kinase activity"/>
    <property type="evidence" value="ECO:0007669"/>
    <property type="project" value="UniProtKB-EC"/>
</dbReference>
<dbReference type="Gene3D" id="3.30.565.10">
    <property type="entry name" value="Histidine kinase-like ATPase, C-terminal domain"/>
    <property type="match status" value="1"/>
</dbReference>
<dbReference type="SMART" id="SM00086">
    <property type="entry name" value="PAC"/>
    <property type="match status" value="1"/>
</dbReference>
<dbReference type="InterPro" id="IPR052162">
    <property type="entry name" value="Sensor_kinase/Photoreceptor"/>
</dbReference>
<dbReference type="Proteomes" id="UP000249065">
    <property type="component" value="Unassembled WGS sequence"/>
</dbReference>
<dbReference type="InterPro" id="IPR000014">
    <property type="entry name" value="PAS"/>
</dbReference>
<dbReference type="OrthoDB" id="7979512at2"/>
<dbReference type="CDD" id="cd00130">
    <property type="entry name" value="PAS"/>
    <property type="match status" value="1"/>
</dbReference>
<dbReference type="InterPro" id="IPR013655">
    <property type="entry name" value="PAS_fold_3"/>
</dbReference>
<dbReference type="InterPro" id="IPR001610">
    <property type="entry name" value="PAC"/>
</dbReference>
<keyword evidence="10" id="KW-1185">Reference proteome</keyword>
<dbReference type="InterPro" id="IPR011495">
    <property type="entry name" value="Sig_transdc_His_kin_sub2_dim/P"/>
</dbReference>
<organism evidence="9 10">
    <name type="scientific">Roseicella frigidaeris</name>
    <dbReference type="NCBI Taxonomy" id="2230885"/>
    <lineage>
        <taxon>Bacteria</taxon>
        <taxon>Pseudomonadati</taxon>
        <taxon>Pseudomonadota</taxon>
        <taxon>Alphaproteobacteria</taxon>
        <taxon>Acetobacterales</taxon>
        <taxon>Roseomonadaceae</taxon>
        <taxon>Roseicella</taxon>
    </lineage>
</organism>
<evidence type="ECO:0000256" key="3">
    <source>
        <dbReference type="ARBA" id="ARBA00022553"/>
    </source>
</evidence>
<dbReference type="Gene3D" id="3.30.450.20">
    <property type="entry name" value="PAS domain"/>
    <property type="match status" value="1"/>
</dbReference>
<dbReference type="InterPro" id="IPR035965">
    <property type="entry name" value="PAS-like_dom_sf"/>
</dbReference>
<reference evidence="10" key="1">
    <citation type="submission" date="2018-06" db="EMBL/GenBank/DDBJ databases">
        <authorList>
            <person name="Khan S.A."/>
        </authorList>
    </citation>
    <scope>NUCLEOTIDE SEQUENCE [LARGE SCALE GENOMIC DNA]</scope>
    <source>
        <strain evidence="10">DB-1506</strain>
    </source>
</reference>
<evidence type="ECO:0000256" key="6">
    <source>
        <dbReference type="SAM" id="Coils"/>
    </source>
</evidence>
<evidence type="ECO:0000259" key="7">
    <source>
        <dbReference type="PROSITE" id="PS50112"/>
    </source>
</evidence>
<evidence type="ECO:0000256" key="4">
    <source>
        <dbReference type="ARBA" id="ARBA00022679"/>
    </source>
</evidence>
<dbReference type="SMART" id="SM00091">
    <property type="entry name" value="PAS"/>
    <property type="match status" value="1"/>
</dbReference>
<feature type="coiled-coil region" evidence="6">
    <location>
        <begin position="128"/>
        <end position="155"/>
    </location>
</feature>
<name>A0A327M3B7_9PROT</name>
<comment type="catalytic activity">
    <reaction evidence="1">
        <text>ATP + protein L-histidine = ADP + protein N-phospho-L-histidine.</text>
        <dbReference type="EC" id="2.7.13.3"/>
    </reaction>
</comment>
<accession>A0A327M3B7</accession>
<dbReference type="EMBL" id="QLIX01000022">
    <property type="protein sequence ID" value="RAI57027.1"/>
    <property type="molecule type" value="Genomic_DNA"/>
</dbReference>
<dbReference type="InterPro" id="IPR036890">
    <property type="entry name" value="HATPase_C_sf"/>
</dbReference>
<dbReference type="FunFam" id="3.30.450.20:FF:000099">
    <property type="entry name" value="Sensory box sensor histidine kinase"/>
    <property type="match status" value="1"/>
</dbReference>
<dbReference type="PROSITE" id="PS50113">
    <property type="entry name" value="PAC"/>
    <property type="match status" value="1"/>
</dbReference>
<sequence>MAGEAQDRGQAAGPGGEAQFRALADSAPVMIWRTDANRGCDYFNQPWLDFTGRPLQQELGDGWRAAVHPEDVARCQRAFDEAFEARREFTIDFRLRRHDGAWRWLLGKGRPFCVEGRFAGYLGSCIDCTEARQALEDHQRALEEREELLSELHHRVKNNAQATTSFLSLQANRASDPTVAAALRAAAMRVMLATLVQDRMFRVPPDGGVELGTELATTARTALEVAGRPGIELVLALEDSLTLPVAQATPIALIVNELVVNAARHAFPGGRPGRISLSLRRPGAGLGEVVVADDGIGLDQTLPRNTPRGCLGLHLMPRLARQAHATLRIDGSQGVTAVLHFACR</sequence>
<dbReference type="NCBIfam" id="TIGR00229">
    <property type="entry name" value="sensory_box"/>
    <property type="match status" value="1"/>
</dbReference>
<evidence type="ECO:0000256" key="1">
    <source>
        <dbReference type="ARBA" id="ARBA00000085"/>
    </source>
</evidence>